<dbReference type="GO" id="GO:0006893">
    <property type="term" value="P:Golgi to plasma membrane transport"/>
    <property type="evidence" value="ECO:0007669"/>
    <property type="project" value="TreeGrafter"/>
</dbReference>
<proteinExistence type="inferred from homology"/>
<evidence type="ECO:0000259" key="7">
    <source>
        <dbReference type="Pfam" id="PF20667"/>
    </source>
</evidence>
<evidence type="ECO:0000313" key="8">
    <source>
        <dbReference type="EMBL" id="CAE0607847.1"/>
    </source>
</evidence>
<evidence type="ECO:0000256" key="2">
    <source>
        <dbReference type="ARBA" id="ARBA00022448"/>
    </source>
</evidence>
<dbReference type="EMBL" id="HBIS01001875">
    <property type="protein sequence ID" value="CAE0607848.1"/>
    <property type="molecule type" value="Transcribed_RNA"/>
</dbReference>
<feature type="coiled-coil region" evidence="5">
    <location>
        <begin position="40"/>
        <end position="81"/>
    </location>
</feature>
<dbReference type="InterPro" id="IPR048627">
    <property type="entry name" value="Sec10_HB"/>
</dbReference>
<dbReference type="GO" id="GO:0000145">
    <property type="term" value="C:exocyst"/>
    <property type="evidence" value="ECO:0007669"/>
    <property type="project" value="TreeGrafter"/>
</dbReference>
<comment type="similarity">
    <text evidence="1">Belongs to the SEC10 family.</text>
</comment>
<evidence type="ECO:0000313" key="9">
    <source>
        <dbReference type="EMBL" id="CAE0607848.1"/>
    </source>
</evidence>
<keyword evidence="3" id="KW-0268">Exocytosis</keyword>
<evidence type="ECO:0000259" key="6">
    <source>
        <dbReference type="Pfam" id="PF07393"/>
    </source>
</evidence>
<accession>A0A6U9Q2Y5</accession>
<dbReference type="Pfam" id="PF20667">
    <property type="entry name" value="Sec10_N"/>
    <property type="match status" value="1"/>
</dbReference>
<dbReference type="PANTHER" id="PTHR12100:SF0">
    <property type="entry name" value="EXOCYST COMPLEX COMPONENT 5"/>
    <property type="match status" value="1"/>
</dbReference>
<dbReference type="Pfam" id="PF07393">
    <property type="entry name" value="Sec10_HB"/>
    <property type="match status" value="2"/>
</dbReference>
<dbReference type="GO" id="GO:0006887">
    <property type="term" value="P:exocytosis"/>
    <property type="evidence" value="ECO:0007669"/>
    <property type="project" value="UniProtKB-KW"/>
</dbReference>
<reference evidence="8" key="1">
    <citation type="submission" date="2021-01" db="EMBL/GenBank/DDBJ databases">
        <authorList>
            <person name="Corre E."/>
            <person name="Pelletier E."/>
            <person name="Niang G."/>
            <person name="Scheremetjew M."/>
            <person name="Finn R."/>
            <person name="Kale V."/>
            <person name="Holt S."/>
            <person name="Cochrane G."/>
            <person name="Meng A."/>
            <person name="Brown T."/>
            <person name="Cohen L."/>
        </authorList>
    </citation>
    <scope>NUCLEOTIDE SEQUENCE</scope>
    <source>
        <strain evidence="8">CCMP1897</strain>
    </source>
</reference>
<keyword evidence="4 5" id="KW-0175">Coiled coil</keyword>
<dbReference type="EMBL" id="HBIS01001874">
    <property type="protein sequence ID" value="CAE0607847.1"/>
    <property type="molecule type" value="Transcribed_RNA"/>
</dbReference>
<dbReference type="PANTHER" id="PTHR12100">
    <property type="entry name" value="SEC10"/>
    <property type="match status" value="1"/>
</dbReference>
<keyword evidence="2" id="KW-0813">Transport</keyword>
<gene>
    <name evidence="8" type="ORF">PSAL00342_LOCUS1664</name>
    <name evidence="9" type="ORF">PSAL00342_LOCUS1665</name>
</gene>
<dbReference type="InterPro" id="IPR048625">
    <property type="entry name" value="Sec10_N"/>
</dbReference>
<dbReference type="AlphaFoldDB" id="A0A6U9Q2Y5"/>
<evidence type="ECO:0000256" key="3">
    <source>
        <dbReference type="ARBA" id="ARBA00022483"/>
    </source>
</evidence>
<name>A0A6U9Q2Y5_9CHLO</name>
<evidence type="ECO:0000256" key="5">
    <source>
        <dbReference type="SAM" id="Coils"/>
    </source>
</evidence>
<protein>
    <submittedName>
        <fullName evidence="8">Uncharacterized protein</fullName>
    </submittedName>
</protein>
<dbReference type="InterPro" id="IPR009976">
    <property type="entry name" value="Sec10-like"/>
</dbReference>
<feature type="domain" description="Exocyst complex component Sec10-like alpha-helical bundle" evidence="6">
    <location>
        <begin position="158"/>
        <end position="428"/>
    </location>
</feature>
<feature type="domain" description="Exocyst complex component Sec10-like alpha-helical bundle" evidence="6">
    <location>
        <begin position="450"/>
        <end position="772"/>
    </location>
</feature>
<evidence type="ECO:0000256" key="4">
    <source>
        <dbReference type="ARBA" id="ARBA00023054"/>
    </source>
</evidence>
<evidence type="ECO:0000256" key="1">
    <source>
        <dbReference type="ARBA" id="ARBA00006572"/>
    </source>
</evidence>
<sequence length="783" mass="88314">MEELLREDFDVETEIARILAQATTSETKDRKARPRASEVAEALRNALKSTKDARDEAKDLLVETEKEASRMAKEHAALTEQLRASMVQVATRTEKLDSRLGRVGRAANRLGGKLQIVNQEQTMAEEMAEMLVHLRGFGMPDALQALPPLFADESRCKEAARLANKLREIAEDLVAEPKEKKLHVNAQTNRGEVDFETPFSLAVAAENVQTYCYKLETTILGRFEDALQEKEYQTMRDCIDTLQELDAKDAAVQRYISSRPVFLDVPSRLGAEETPPAMGEEVVEQQNSGTIGVAKRRTERVSEAQKKLRRYYDDLLTTMKDEAVTTEEVFPLPAEVMTTLIQRLLEQQVQSTLDSLLIAESGELQDSRYQMMLILMAYKETIDLASALQELSDPDTDMVRIADSLFGGFREHYLQYETELLEEIGAKQFSLKGTGSARYRGSLVGGETERFHRVSVQDLKQVVDWAKDAIDRCMEIFKLHQALLAHNVLEILTVLLKLTASYLNERLQYALQSCESGSKAISRNRLKTEHDMDFPTHFSKKAEALVNEVAEPLLVAVNNTGECMETLHNYLQEVVTPVVKASSATHSQCRHAFADFIHSMEESVLLALKTGATACSTLLDKVLFFEQRKEDFTPSRRTEMDILEPSQACYSCMHVFIEIRRSAQSLLGEKNGTSFTTEVSLRLHGVLMGHIKRYYFNMAGAVQLKRDTSEYLRTMRELGIEQVISMYETLATIANLLLVGPDIIPTVMESIKLPHEDLMLYLQLRNDYKSVKALLSQSGHIGT</sequence>
<organism evidence="8">
    <name type="scientific">Picocystis salinarum</name>
    <dbReference type="NCBI Taxonomy" id="88271"/>
    <lineage>
        <taxon>Eukaryota</taxon>
        <taxon>Viridiplantae</taxon>
        <taxon>Chlorophyta</taxon>
        <taxon>Picocystophyceae</taxon>
        <taxon>Picocystales</taxon>
        <taxon>Picocystaceae</taxon>
        <taxon>Picocystis</taxon>
    </lineage>
</organism>
<feature type="domain" description="Exocyst complex component Sec10 N-terminal" evidence="7">
    <location>
        <begin position="40"/>
        <end position="152"/>
    </location>
</feature>